<evidence type="ECO:0000313" key="2">
    <source>
        <dbReference type="Proteomes" id="UP000595708"/>
    </source>
</evidence>
<keyword evidence="2" id="KW-1185">Reference proteome</keyword>
<proteinExistence type="predicted"/>
<dbReference type="KEGG" id="parm:PADco_1870"/>
<sequence length="64" mass="7721">MEYEGIFYQEKIITIELPATIIRKVIYSEPTVRENTSRNIFKKIKIENTIKKYYYVILNSLFVN</sequence>
<dbReference type="EMBL" id="AP023215">
    <property type="protein sequence ID" value="BCG49607.1"/>
    <property type="molecule type" value="Genomic_DNA"/>
</dbReference>
<dbReference type="Proteomes" id="UP000595708">
    <property type="component" value="Chromosome"/>
</dbReference>
<evidence type="ECO:0000313" key="1">
    <source>
        <dbReference type="EMBL" id="BCG49607.1"/>
    </source>
</evidence>
<organism evidence="1 2">
    <name type="scientific">Candidatus Profftella armatura</name>
    <name type="common">Diaphorina cf. continua</name>
    <dbReference type="NCBI Taxonomy" id="2661583"/>
    <lineage>
        <taxon>Bacteria</taxon>
        <taxon>Pseudomonadati</taxon>
        <taxon>Pseudomonadota</taxon>
        <taxon>Betaproteobacteria</taxon>
        <taxon>Candidatus Profftella</taxon>
    </lineage>
</organism>
<reference evidence="1 2" key="1">
    <citation type="journal article" date="2020" name="Genome Biol. Evol.">
        <title>Comparative Genomics Underlines Multiple Roles of Profftella, an Obligate Symbiont of Psyllids: Providing Toxins, Vitamins, and Carotenoids.</title>
        <authorList>
            <person name="Nakabachi A."/>
            <person name="Piel J."/>
            <person name="Malenovsky I."/>
            <person name="Hirose Y."/>
        </authorList>
    </citation>
    <scope>NUCLEOTIDE SEQUENCE [LARGE SCALE GENOMIC DNA]</scope>
    <source>
        <strain evidence="1 2">Dco</strain>
    </source>
</reference>
<name>A0A7R6VYP6_9PROT</name>
<protein>
    <submittedName>
        <fullName evidence="1">Uncharacterized protein</fullName>
    </submittedName>
</protein>
<dbReference type="AlphaFoldDB" id="A0A7R6VYP6"/>
<accession>A0A7R6VYP6</accession>
<gene>
    <name evidence="1" type="ORF">PADco_1870</name>
</gene>